<evidence type="ECO:0000256" key="1">
    <source>
        <dbReference type="SAM" id="SignalP"/>
    </source>
</evidence>
<dbReference type="PROSITE" id="PS51257">
    <property type="entry name" value="PROKAR_LIPOPROTEIN"/>
    <property type="match status" value="1"/>
</dbReference>
<accession>A0AAD0QRW0</accession>
<dbReference type="RefSeq" id="WP_016395085.1">
    <property type="nucleotide sequence ID" value="NZ_BSOM01000002.1"/>
</dbReference>
<dbReference type="Proteomes" id="UP000256503">
    <property type="component" value="Chromosome"/>
</dbReference>
<dbReference type="EMBL" id="CP031146">
    <property type="protein sequence ID" value="AXM94478.1"/>
    <property type="molecule type" value="Genomic_DNA"/>
</dbReference>
<evidence type="ECO:0000313" key="3">
    <source>
        <dbReference type="Proteomes" id="UP000256503"/>
    </source>
</evidence>
<dbReference type="AlphaFoldDB" id="A0AAD0QRW0"/>
<name>A0AAD0QRW0_PSEDL</name>
<gene>
    <name evidence="2" type="ORF">DVB73_00855</name>
</gene>
<dbReference type="GeneID" id="49611954"/>
<keyword evidence="1" id="KW-0732">Signal</keyword>
<sequence length="149" mass="16102">MNFKHELPIVLVMASTLGCATSANHAVTVDLEATRQNAGQIANVTLSSQGTQTGLTFFIGGVPNGTTLPLRLYTFINKGSCQQPGPMAYALNDRVDTERMARVRTWRYSRTANITMSALYAHTHSIVVRTTPADGSIDIFCGNINQTAP</sequence>
<feature type="signal peptide" evidence="1">
    <location>
        <begin position="1"/>
        <end position="25"/>
    </location>
</feature>
<organism evidence="2 3">
    <name type="scientific">Pseudomonas plecoglossicida</name>
    <dbReference type="NCBI Taxonomy" id="70775"/>
    <lineage>
        <taxon>Bacteria</taxon>
        <taxon>Pseudomonadati</taxon>
        <taxon>Pseudomonadota</taxon>
        <taxon>Gammaproteobacteria</taxon>
        <taxon>Pseudomonadales</taxon>
        <taxon>Pseudomonadaceae</taxon>
        <taxon>Pseudomonas</taxon>
    </lineage>
</organism>
<proteinExistence type="predicted"/>
<evidence type="ECO:0008006" key="4">
    <source>
        <dbReference type="Google" id="ProtNLM"/>
    </source>
</evidence>
<evidence type="ECO:0000313" key="2">
    <source>
        <dbReference type="EMBL" id="AXM94478.1"/>
    </source>
</evidence>
<reference evidence="2 3" key="1">
    <citation type="submission" date="2018-07" db="EMBL/GenBank/DDBJ databases">
        <title>Complete genome sequence of a Pseudomonas plecoglossicida strain pathogenic to the marine fish, Larimichthys crocea.</title>
        <authorList>
            <person name="Tao Z."/>
        </authorList>
    </citation>
    <scope>NUCLEOTIDE SEQUENCE [LARGE SCALE GENOMIC DNA]</scope>
    <source>
        <strain evidence="2 3">XSDHY-P</strain>
    </source>
</reference>
<protein>
    <recommendedName>
        <fullName evidence="4">Lipoprotein</fullName>
    </recommendedName>
</protein>
<feature type="chain" id="PRO_5042258749" description="Lipoprotein" evidence="1">
    <location>
        <begin position="26"/>
        <end position="149"/>
    </location>
</feature>